<dbReference type="InterPro" id="IPR036866">
    <property type="entry name" value="RibonucZ/Hydroxyglut_hydro"/>
</dbReference>
<dbReference type="Gene3D" id="3.60.15.10">
    <property type="entry name" value="Ribonuclease Z/Hydroxyacylglutathione hydrolase-like"/>
    <property type="match status" value="1"/>
</dbReference>
<keyword evidence="2" id="KW-0378">Hydrolase</keyword>
<reference evidence="2 3" key="1">
    <citation type="submission" date="2018-07" db="EMBL/GenBank/DDBJ databases">
        <title>Genome analysis of Runella aurantiaca.</title>
        <authorList>
            <person name="Yang X."/>
        </authorList>
    </citation>
    <scope>NUCLEOTIDE SEQUENCE [LARGE SCALE GENOMIC DNA]</scope>
    <source>
        <strain evidence="2 3">YX9</strain>
    </source>
</reference>
<organism evidence="2 3">
    <name type="scientific">Runella aurantiaca</name>
    <dbReference type="NCBI Taxonomy" id="2282308"/>
    <lineage>
        <taxon>Bacteria</taxon>
        <taxon>Pseudomonadati</taxon>
        <taxon>Bacteroidota</taxon>
        <taxon>Cytophagia</taxon>
        <taxon>Cytophagales</taxon>
        <taxon>Spirosomataceae</taxon>
        <taxon>Runella</taxon>
    </lineage>
</organism>
<comment type="caution">
    <text evidence="2">The sequence shown here is derived from an EMBL/GenBank/DDBJ whole genome shotgun (WGS) entry which is preliminary data.</text>
</comment>
<dbReference type="PANTHER" id="PTHR15032:SF4">
    <property type="entry name" value="N-ACYL-PHOSPHATIDYLETHANOLAMINE-HYDROLYZING PHOSPHOLIPASE D"/>
    <property type="match status" value="1"/>
</dbReference>
<dbReference type="Pfam" id="PF12706">
    <property type="entry name" value="Lactamase_B_2"/>
    <property type="match status" value="1"/>
</dbReference>
<evidence type="ECO:0000313" key="2">
    <source>
        <dbReference type="EMBL" id="RDB05503.1"/>
    </source>
</evidence>
<feature type="domain" description="Metallo-beta-lactamase" evidence="1">
    <location>
        <begin position="123"/>
        <end position="318"/>
    </location>
</feature>
<dbReference type="GO" id="GO:0016787">
    <property type="term" value="F:hydrolase activity"/>
    <property type="evidence" value="ECO:0007669"/>
    <property type="project" value="UniProtKB-KW"/>
</dbReference>
<keyword evidence="3" id="KW-1185">Reference proteome</keyword>
<evidence type="ECO:0000259" key="1">
    <source>
        <dbReference type="Pfam" id="PF12706"/>
    </source>
</evidence>
<dbReference type="InterPro" id="IPR001279">
    <property type="entry name" value="Metallo-B-lactamas"/>
</dbReference>
<proteinExistence type="predicted"/>
<protein>
    <submittedName>
        <fullName evidence="2">MBL fold metallo-hydrolase</fullName>
    </submittedName>
</protein>
<gene>
    <name evidence="2" type="ORF">DVG78_13035</name>
</gene>
<name>A0A369IDD2_9BACT</name>
<dbReference type="Proteomes" id="UP000253141">
    <property type="component" value="Unassembled WGS sequence"/>
</dbReference>
<dbReference type="AlphaFoldDB" id="A0A369IDD2"/>
<accession>A0A369IDD2</accession>
<dbReference type="OrthoDB" id="9805728at2"/>
<dbReference type="EMBL" id="QPIW01000009">
    <property type="protein sequence ID" value="RDB05503.1"/>
    <property type="molecule type" value="Genomic_DNA"/>
</dbReference>
<dbReference type="SUPFAM" id="SSF56281">
    <property type="entry name" value="Metallo-hydrolase/oxidoreductase"/>
    <property type="match status" value="1"/>
</dbReference>
<evidence type="ECO:0000313" key="3">
    <source>
        <dbReference type="Proteomes" id="UP000253141"/>
    </source>
</evidence>
<dbReference type="PANTHER" id="PTHR15032">
    <property type="entry name" value="N-ACYL-PHOSPHATIDYLETHANOLAMINE-HYDROLYZING PHOSPHOLIPASE D"/>
    <property type="match status" value="1"/>
</dbReference>
<sequence>MFSKFKKTMLILFILIAVIALSGYVYMQQPQFGKNPAEIRLERIRTSPHYKNGAFQNEHFTPDLAEGVTYFDILKLYIPKVENKEPSKTLPSVKTDLKNISSDKPVVVWFGHSSYFMHIDGKNILVDPVFSGNASPVSFFGANYSGSNVYSIDDFPELDLLIITHDHYDHLDYETVKKLQPKVKRVITSLGVGSHLAHWGYNESQITELDWWEKTALDSTFDITAAPARHFSGRGFKRMQTFWSSFILKTPQHNIYVGGDSGYDTHFKEIGEKYGPFDLAILECGQYNDYWKYIHLMPEETAQAAVELRAKLLLPVHWSKFTLALHPWNESIQRVTKKAKALNQPITTPMIGEKVEVDSGEYPVKEWWNY</sequence>
<dbReference type="GO" id="GO:0005737">
    <property type="term" value="C:cytoplasm"/>
    <property type="evidence" value="ECO:0007669"/>
    <property type="project" value="TreeGrafter"/>
</dbReference>